<dbReference type="InterPro" id="IPR005154">
    <property type="entry name" value="Glyco_hydro_67_aGlcAse_N"/>
</dbReference>
<evidence type="ECO:0000256" key="10">
    <source>
        <dbReference type="PIRSR" id="PIRSR029900-1"/>
    </source>
</evidence>
<dbReference type="Gene3D" id="3.20.20.80">
    <property type="entry name" value="Glycosidases"/>
    <property type="match status" value="1"/>
</dbReference>
<dbReference type="SUPFAM" id="SSF55545">
    <property type="entry name" value="beta-N-acetylhexosaminidase-like domain"/>
    <property type="match status" value="1"/>
</dbReference>
<comment type="function">
    <text evidence="11">Alpha-glucuronidase involved in the hydrolysis of xylan, a major structural heterogeneous polysaccharide found in plant biomass representing the second most abundant polysaccharide in the biosphere, after cellulose. Releases 4-O-methylglucuronic acid from xylan.</text>
</comment>
<feature type="active site" description="Proton donor" evidence="10">
    <location>
        <position position="299"/>
    </location>
</feature>
<feature type="domain" description="Alpha glucuronidase N-terminal" evidence="12">
    <location>
        <begin position="24"/>
        <end position="141"/>
    </location>
</feature>
<proteinExistence type="inferred from homology"/>
<keyword evidence="9" id="KW-0964">Secreted</keyword>
<evidence type="ECO:0000256" key="11">
    <source>
        <dbReference type="RuleBase" id="RU361198"/>
    </source>
</evidence>
<evidence type="ECO:0000256" key="6">
    <source>
        <dbReference type="ARBA" id="ARBA00023295"/>
    </source>
</evidence>
<keyword evidence="7 11" id="KW-0624">Polysaccharide degradation</keyword>
<evidence type="ECO:0000313" key="15">
    <source>
        <dbReference type="EMBL" id="KAJ4387690.1"/>
    </source>
</evidence>
<dbReference type="PANTHER" id="PTHR39207">
    <property type="entry name" value="ALPHA-GLUCURONIDASE A"/>
    <property type="match status" value="1"/>
</dbReference>
<dbReference type="AlphaFoldDB" id="A0A9W9CTJ6"/>
<evidence type="ECO:0000256" key="9">
    <source>
        <dbReference type="PIRNR" id="PIRNR029900"/>
    </source>
</evidence>
<feature type="active site" description="Proton acceptor" evidence="10">
    <location>
        <position position="378"/>
    </location>
</feature>
<dbReference type="PANTHER" id="PTHR39207:SF1">
    <property type="entry name" value="ALPHA-GLUCURONIDASE A"/>
    <property type="match status" value="1"/>
</dbReference>
<keyword evidence="3 9" id="KW-0858">Xylan degradation</keyword>
<accession>A0A9W9CTJ6</accession>
<keyword evidence="16" id="KW-1185">Reference proteome</keyword>
<sequence>MLRVFLCLLPFLGHAVVAEDGLAAWLRYAPISNADISAQGIPSTVVVLNTSKSSPVYTAGVELEQGIKGIFSKNVQLASQPVSNSSSVTVGTLSDYQQAGGSISITPDLTTDGYWLDTTDANNVLILGQNERGALYGTFQYLSLLAQGNFTAIASANNPSLPIRWINSWDNLDGSIERGYGGASIFFADGVVKDNLTRVVQYARLAASIGINGIIINNVNADANLLNDTNIGGIQRIADAIRPYGIQTGISLNFASPNATLGTFDPLDPAVIAWWTNITDVIYRAVPDFAGYLVKGDSEGQPGPGTYNRTLADGANLFARPVAPYGGTIMYRAFVYNDELNETDWYADRAKAAVDNFAPLDGEFDDNVVVQIKYGPIDFQVREATSPLFANLPNTNVAIELEVAQEYLGQQCHLVYLPPLWKTALDFDMRVGNQSSLVRNIISGQRFNRNLGGAAAVVNVGMNSTWLGSHLAMSNLYAYGRLAWDPAQKPEPILQDWIRLTFSSDASVIDTITEMSMLSWPAYENYTGNLGVQTLTNILGNHYGPKPQSQEFNGYGQWLRPDATTVGMDRTVFNGTGNGTGYAGQYPAQVFETYESIDSTPDNLLLWFHHVPWTHVLHSGETVIQHFYDAHHAGAETAYQLVGMWESLQGKPGIDEQRYADVLYRQVYQAGHALVWRDSITAYFHNMTQIPDTNGRVNDHPYRIEAEAMRLVGYETFVANPLQTASGYMGIMTTANDTAGTASIVLDSWDSGTYDLAVNYFDIYGGQAKWQIFLGNRSVGDWVGDMEDTLGHATTWYPDESAATRITFRGVSVTKGEELRIVGTPDGVEAAFLDYVSLLPEGVWD</sequence>
<evidence type="ECO:0000256" key="1">
    <source>
        <dbReference type="ARBA" id="ARBA00008833"/>
    </source>
</evidence>
<feature type="signal peptide" evidence="9 11">
    <location>
        <begin position="1"/>
        <end position="18"/>
    </location>
</feature>
<dbReference type="GO" id="GO:0005576">
    <property type="term" value="C:extracellular region"/>
    <property type="evidence" value="ECO:0007669"/>
    <property type="project" value="UniProtKB-SubCell"/>
</dbReference>
<evidence type="ECO:0000256" key="8">
    <source>
        <dbReference type="ARBA" id="ARBA00048838"/>
    </source>
</evidence>
<dbReference type="InterPro" id="IPR011099">
    <property type="entry name" value="Glyco_hydro_67_C"/>
</dbReference>
<dbReference type="InterPro" id="IPR011395">
    <property type="entry name" value="Glyco_hydro_67_aGlcAse"/>
</dbReference>
<reference evidence="15" key="1">
    <citation type="submission" date="2022-10" db="EMBL/GenBank/DDBJ databases">
        <title>Tapping the CABI collections for fungal endophytes: first genome assemblies for Collariella, Neodidymelliopsis, Ascochyta clinopodiicola, Didymella pomorum, Didymosphaeria variabile, Neocosmospora piperis and Neocucurbitaria cava.</title>
        <authorList>
            <person name="Hill R."/>
        </authorList>
    </citation>
    <scope>NUCLEOTIDE SEQUENCE</scope>
    <source>
        <strain evidence="15">IMI 355082</strain>
    </source>
</reference>
<feature type="domain" description="Glycosyl hydrolase family 67 catalytic" evidence="14">
    <location>
        <begin position="150"/>
        <end position="466"/>
    </location>
</feature>
<keyword evidence="4 9" id="KW-0378">Hydrolase</keyword>
<gene>
    <name evidence="11" type="primary">aguA</name>
    <name evidence="15" type="ORF">N0V93_008289</name>
</gene>
<evidence type="ECO:0000256" key="7">
    <source>
        <dbReference type="ARBA" id="ARBA00023326"/>
    </source>
</evidence>
<organism evidence="15 16">
    <name type="scientific">Gnomoniopsis smithogilvyi</name>
    <dbReference type="NCBI Taxonomy" id="1191159"/>
    <lineage>
        <taxon>Eukaryota</taxon>
        <taxon>Fungi</taxon>
        <taxon>Dikarya</taxon>
        <taxon>Ascomycota</taxon>
        <taxon>Pezizomycotina</taxon>
        <taxon>Sordariomycetes</taxon>
        <taxon>Sordariomycetidae</taxon>
        <taxon>Diaporthales</taxon>
        <taxon>Gnomoniaceae</taxon>
        <taxon>Gnomoniopsis</taxon>
    </lineage>
</organism>
<evidence type="ECO:0000259" key="14">
    <source>
        <dbReference type="Pfam" id="PF07488"/>
    </source>
</evidence>
<comment type="subcellular location">
    <subcellularLocation>
        <location evidence="9 11">Secreted</location>
    </subcellularLocation>
</comment>
<evidence type="ECO:0000259" key="13">
    <source>
        <dbReference type="Pfam" id="PF07477"/>
    </source>
</evidence>
<dbReference type="InterPro" id="IPR011100">
    <property type="entry name" value="Glyco_hydro_67_cat"/>
</dbReference>
<comment type="caution">
    <text evidence="15">The sequence shown here is derived from an EMBL/GenBank/DDBJ whole genome shotgun (WGS) entry which is preliminary data.</text>
</comment>
<dbReference type="CDD" id="cd02795">
    <property type="entry name" value="CBM6-CBM35-CBM36_like"/>
    <property type="match status" value="1"/>
</dbReference>
<evidence type="ECO:0000256" key="2">
    <source>
        <dbReference type="ARBA" id="ARBA00012271"/>
    </source>
</evidence>
<evidence type="ECO:0000256" key="4">
    <source>
        <dbReference type="ARBA" id="ARBA00022801"/>
    </source>
</evidence>
<comment type="catalytic activity">
    <reaction evidence="8 9 11">
        <text>an alpha-D-glucuronoside + H2O = D-glucuronate + an alcohol</text>
        <dbReference type="Rhea" id="RHEA:20005"/>
        <dbReference type="ChEBI" id="CHEBI:15377"/>
        <dbReference type="ChEBI" id="CHEBI:30879"/>
        <dbReference type="ChEBI" id="CHEBI:58720"/>
        <dbReference type="ChEBI" id="CHEBI:58899"/>
        <dbReference type="EC" id="3.2.1.139"/>
    </reaction>
</comment>
<feature type="domain" description="Glycosyl hydrolase family 67 C-terminal" evidence="13">
    <location>
        <begin position="468"/>
        <end position="696"/>
    </location>
</feature>
<dbReference type="SUPFAM" id="SSF51445">
    <property type="entry name" value="(Trans)glycosidases"/>
    <property type="match status" value="1"/>
</dbReference>
<dbReference type="Gene3D" id="3.90.1330.10">
    <property type="entry name" value="Alpha-glucuronidase, C-terminal domain"/>
    <property type="match status" value="1"/>
</dbReference>
<name>A0A9W9CTJ6_9PEZI</name>
<dbReference type="Pfam" id="PF07477">
    <property type="entry name" value="Glyco_hydro_67C"/>
    <property type="match status" value="1"/>
</dbReference>
<evidence type="ECO:0000256" key="5">
    <source>
        <dbReference type="ARBA" id="ARBA00023277"/>
    </source>
</evidence>
<dbReference type="PIRSF" id="PIRSF029900">
    <property type="entry name" value="Alpha-glucuronds"/>
    <property type="match status" value="1"/>
</dbReference>
<feature type="chain" id="PRO_5041011345" description="Alpha-glucuronidase" evidence="9 11">
    <location>
        <begin position="19"/>
        <end position="845"/>
    </location>
</feature>
<dbReference type="InterPro" id="IPR037054">
    <property type="entry name" value="A-glucoronidase_C_sf"/>
</dbReference>
<dbReference type="GO" id="GO:0046559">
    <property type="term" value="F:alpha-glucuronidase activity"/>
    <property type="evidence" value="ECO:0007669"/>
    <property type="project" value="UniProtKB-EC"/>
</dbReference>
<evidence type="ECO:0000256" key="3">
    <source>
        <dbReference type="ARBA" id="ARBA00022651"/>
    </source>
</evidence>
<dbReference type="OrthoDB" id="6501611at2759"/>
<dbReference type="Pfam" id="PF07488">
    <property type="entry name" value="Glyco_hydro_67M"/>
    <property type="match status" value="1"/>
</dbReference>
<protein>
    <recommendedName>
        <fullName evidence="2 9">Alpha-glucuronidase</fullName>
        <ecNumber evidence="2 9">3.2.1.139</ecNumber>
    </recommendedName>
</protein>
<dbReference type="Gene3D" id="3.30.379.10">
    <property type="entry name" value="Chitobiase/beta-hexosaminidase domain 2-like"/>
    <property type="match status" value="1"/>
</dbReference>
<comment type="similarity">
    <text evidence="1 9 11">Belongs to the glycosyl hydrolase 67 family.</text>
</comment>
<evidence type="ECO:0000259" key="12">
    <source>
        <dbReference type="Pfam" id="PF03648"/>
    </source>
</evidence>
<dbReference type="InterPro" id="IPR029018">
    <property type="entry name" value="Hex-like_dom2"/>
</dbReference>
<dbReference type="EC" id="3.2.1.139" evidence="2 9"/>
<keyword evidence="6 9" id="KW-0326">Glycosidase</keyword>
<dbReference type="GO" id="GO:0045493">
    <property type="term" value="P:xylan catabolic process"/>
    <property type="evidence" value="ECO:0007669"/>
    <property type="project" value="UniProtKB-KW"/>
</dbReference>
<dbReference type="InterPro" id="IPR017853">
    <property type="entry name" value="GH"/>
</dbReference>
<dbReference type="EMBL" id="JAPEVB010000005">
    <property type="protein sequence ID" value="KAJ4387690.1"/>
    <property type="molecule type" value="Genomic_DNA"/>
</dbReference>
<dbReference type="Pfam" id="PF03648">
    <property type="entry name" value="Glyco_hydro_67N"/>
    <property type="match status" value="1"/>
</dbReference>
<dbReference type="Proteomes" id="UP001140453">
    <property type="component" value="Unassembled WGS sequence"/>
</dbReference>
<keyword evidence="5 11" id="KW-0119">Carbohydrate metabolism</keyword>
<feature type="active site" description="Proton acceptor" evidence="10">
    <location>
        <position position="406"/>
    </location>
</feature>
<keyword evidence="9 11" id="KW-0732">Signal</keyword>
<evidence type="ECO:0000313" key="16">
    <source>
        <dbReference type="Proteomes" id="UP001140453"/>
    </source>
</evidence>